<dbReference type="InterPro" id="IPR024608">
    <property type="entry name" value="SARA-like_SBD"/>
</dbReference>
<dbReference type="InterPro" id="IPR022557">
    <property type="entry name" value="SARA-like_C"/>
</dbReference>
<reference evidence="3 4" key="1">
    <citation type="submission" date="2021-06" db="EMBL/GenBank/DDBJ databases">
        <authorList>
            <person name="Palmer J.M."/>
        </authorList>
    </citation>
    <scope>NUCLEOTIDE SEQUENCE [LARGE SCALE GENOMIC DNA]</scope>
    <source>
        <strain evidence="3 4">XC_2019</strain>
        <tissue evidence="3">Muscle</tissue>
    </source>
</reference>
<evidence type="ECO:0000313" key="4">
    <source>
        <dbReference type="Proteomes" id="UP001434883"/>
    </source>
</evidence>
<dbReference type="PANTHER" id="PTHR46319:SF1">
    <property type="entry name" value="ZINC FINGER FYVE DOMAIN-CONTAINING PROTEIN 16"/>
    <property type="match status" value="1"/>
</dbReference>
<evidence type="ECO:0000259" key="2">
    <source>
        <dbReference type="SMART" id="SM01422"/>
    </source>
</evidence>
<dbReference type="PANTHER" id="PTHR46319">
    <property type="entry name" value="ZINC FINGER FYVE DOMAIN-CONTAINING PROTEIN"/>
    <property type="match status" value="1"/>
</dbReference>
<evidence type="ECO:0000259" key="1">
    <source>
        <dbReference type="SMART" id="SM01421"/>
    </source>
</evidence>
<dbReference type="EMBL" id="JAHRIN010042140">
    <property type="protein sequence ID" value="MEQ2205553.1"/>
    <property type="molecule type" value="Genomic_DNA"/>
</dbReference>
<gene>
    <name evidence="3" type="ORF">XENOCAPTIV_002976</name>
</gene>
<feature type="domain" description="Smad anchor for receptor activation-like C-terminal" evidence="1">
    <location>
        <begin position="157"/>
        <end position="465"/>
    </location>
</feature>
<dbReference type="SMART" id="SM01421">
    <property type="entry name" value="DUF3480"/>
    <property type="match status" value="1"/>
</dbReference>
<evidence type="ECO:0000313" key="3">
    <source>
        <dbReference type="EMBL" id="MEQ2205553.1"/>
    </source>
</evidence>
<organism evidence="3 4">
    <name type="scientific">Xenoophorus captivus</name>
    <dbReference type="NCBI Taxonomy" id="1517983"/>
    <lineage>
        <taxon>Eukaryota</taxon>
        <taxon>Metazoa</taxon>
        <taxon>Chordata</taxon>
        <taxon>Craniata</taxon>
        <taxon>Vertebrata</taxon>
        <taxon>Euteleostomi</taxon>
        <taxon>Actinopterygii</taxon>
        <taxon>Neopterygii</taxon>
        <taxon>Teleostei</taxon>
        <taxon>Neoteleostei</taxon>
        <taxon>Acanthomorphata</taxon>
        <taxon>Ovalentaria</taxon>
        <taxon>Atherinomorphae</taxon>
        <taxon>Cyprinodontiformes</taxon>
        <taxon>Goodeidae</taxon>
        <taxon>Xenoophorus</taxon>
    </lineage>
</organism>
<dbReference type="Gene3D" id="3.30.500.40">
    <property type="match status" value="1"/>
</dbReference>
<dbReference type="Gene3D" id="4.10.720.10">
    <property type="entry name" value="Smad anchor for receptor activation, Smad-binding domain"/>
    <property type="match status" value="1"/>
</dbReference>
<proteinExistence type="predicted"/>
<feature type="domain" description="Smad anchor for receptor activation-like Smad-binding" evidence="2">
    <location>
        <begin position="8"/>
        <end position="46"/>
    </location>
</feature>
<dbReference type="SMART" id="SM01422">
    <property type="entry name" value="SARA"/>
    <property type="match status" value="1"/>
</dbReference>
<protein>
    <submittedName>
        <fullName evidence="3">Uncharacterized protein</fullName>
    </submittedName>
</protein>
<accession>A0ABV0RD83</accession>
<dbReference type="Proteomes" id="UP001434883">
    <property type="component" value="Unassembled WGS sequence"/>
</dbReference>
<sequence>MMSPTGPSPNPNVPSEYCSTIPPLQQARAAGTLNSPPPTVMVPISPGSAGLDPGGGGPSVPETPGTVPVVRAPVSGPWDYGLLSGIGSSVRRIPSLLPDNQDELPPLLISTGEEDGEGKFVEELDNITFTNSFLDSKDHAGMLFFSPTCQSLDGLTLPPQPFLFGLLIQKLEVPWAKVFPLRLLLRLGAEYDSEVFDVCMFSSVPNYCDKCSFSGLRVSRDGPHHYEFTGCKYHNTSRNYQYSLSVVEGLRIHMEMGHSYIEIPKASFSEKVVNSSNEHVISIGASFSQEADSHLVCFQNEEGNYQTQANSKPGKTRTDGLMVQIPPETMESLRSALREQTDFHIPCGKNDGGEVRENVTVRWVDRTSPMCDMRRSLQVFYQLKSPDCSLASVLSSCSMFQKEIAFATCSTLAPHLSVLTSGGINSLWLRISTQADMVEYQAGSGGRLLPQRYMNEMDGALIPVIHGGSASVPQAAMDMELVFYITHAFQ</sequence>
<comment type="caution">
    <text evidence="3">The sequence shown here is derived from an EMBL/GenBank/DDBJ whole genome shotgun (WGS) entry which is preliminary data.</text>
</comment>
<dbReference type="Pfam" id="PF11979">
    <property type="entry name" value="SARA_C"/>
    <property type="match status" value="4"/>
</dbReference>
<keyword evidence="4" id="KW-1185">Reference proteome</keyword>
<dbReference type="Pfam" id="PF11409">
    <property type="entry name" value="SARA"/>
    <property type="match status" value="1"/>
</dbReference>
<dbReference type="Gene3D" id="3.30.1360.220">
    <property type="entry name" value="Domain of unknown function (DUF3480), N-terminal subdomain"/>
    <property type="match status" value="1"/>
</dbReference>
<dbReference type="InterPro" id="IPR037145">
    <property type="entry name" value="SARA_Smad-bd_sf"/>
</dbReference>
<name>A0ABV0RD83_9TELE</name>